<evidence type="ECO:0008006" key="3">
    <source>
        <dbReference type="Google" id="ProtNLM"/>
    </source>
</evidence>
<keyword evidence="2" id="KW-1185">Reference proteome</keyword>
<gene>
    <name evidence="1" type="ORF">CLV48_101399</name>
</gene>
<dbReference type="OrthoDB" id="7478530at2"/>
<dbReference type="InterPro" id="IPR036641">
    <property type="entry name" value="HPT_dom_sf"/>
</dbReference>
<dbReference type="AlphaFoldDB" id="A0A2P8EDA7"/>
<proteinExistence type="predicted"/>
<dbReference type="EMBL" id="PYGF01000001">
    <property type="protein sequence ID" value="PSL07469.1"/>
    <property type="molecule type" value="Genomic_DNA"/>
</dbReference>
<organism evidence="1 2">
    <name type="scientific">Cecembia rubra</name>
    <dbReference type="NCBI Taxonomy" id="1485585"/>
    <lineage>
        <taxon>Bacteria</taxon>
        <taxon>Pseudomonadati</taxon>
        <taxon>Bacteroidota</taxon>
        <taxon>Cytophagia</taxon>
        <taxon>Cytophagales</taxon>
        <taxon>Cyclobacteriaceae</taxon>
        <taxon>Cecembia</taxon>
    </lineage>
</organism>
<comment type="caution">
    <text evidence="1">The sequence shown here is derived from an EMBL/GenBank/DDBJ whole genome shotgun (WGS) entry which is preliminary data.</text>
</comment>
<dbReference type="RefSeq" id="WP_106565553.1">
    <property type="nucleotide sequence ID" value="NZ_JAUVYL010000109.1"/>
</dbReference>
<accession>A0A2P8EDA7</accession>
<evidence type="ECO:0000313" key="2">
    <source>
        <dbReference type="Proteomes" id="UP000240708"/>
    </source>
</evidence>
<dbReference type="GO" id="GO:0000160">
    <property type="term" value="P:phosphorelay signal transduction system"/>
    <property type="evidence" value="ECO:0007669"/>
    <property type="project" value="InterPro"/>
</dbReference>
<reference evidence="1 2" key="1">
    <citation type="submission" date="2018-03" db="EMBL/GenBank/DDBJ databases">
        <title>Genomic Encyclopedia of Archaeal and Bacterial Type Strains, Phase II (KMG-II): from individual species to whole genera.</title>
        <authorList>
            <person name="Goeker M."/>
        </authorList>
    </citation>
    <scope>NUCLEOTIDE SEQUENCE [LARGE SCALE GENOMIC DNA]</scope>
    <source>
        <strain evidence="1 2">DSM 28057</strain>
    </source>
</reference>
<sequence length="122" mass="13937">MYNTPPVNFDKIHEMTDGDADFKAELVSAIYTSLVELRNTYIEGASLEDENTIQEIRHKVKPSLVMFEINPLNDILSEGKDIIESHGFGPEFLVHFEKFLDAVQEAIDFLEPQFNKTEGTEE</sequence>
<name>A0A2P8EDA7_9BACT</name>
<dbReference type="SUPFAM" id="SSF47226">
    <property type="entry name" value="Histidine-containing phosphotransfer domain, HPT domain"/>
    <property type="match status" value="1"/>
</dbReference>
<dbReference type="Proteomes" id="UP000240708">
    <property type="component" value="Unassembled WGS sequence"/>
</dbReference>
<protein>
    <recommendedName>
        <fullName evidence="3">HPt domain-containing protein</fullName>
    </recommendedName>
</protein>
<evidence type="ECO:0000313" key="1">
    <source>
        <dbReference type="EMBL" id="PSL07469.1"/>
    </source>
</evidence>